<feature type="compositionally biased region" description="Basic and acidic residues" evidence="1">
    <location>
        <begin position="816"/>
        <end position="838"/>
    </location>
</feature>
<dbReference type="Gene3D" id="3.30.420.10">
    <property type="entry name" value="Ribonuclease H-like superfamily/Ribonuclease H"/>
    <property type="match status" value="1"/>
</dbReference>
<feature type="domain" description="Integrase catalytic" evidence="3">
    <location>
        <begin position="1439"/>
        <end position="1600"/>
    </location>
</feature>
<dbReference type="CDD" id="cd01647">
    <property type="entry name" value="RT_LTR"/>
    <property type="match status" value="1"/>
</dbReference>
<dbReference type="Pfam" id="PF17921">
    <property type="entry name" value="Integrase_H2C2"/>
    <property type="match status" value="1"/>
</dbReference>
<reference evidence="5" key="1">
    <citation type="journal article" date="2017" name="Front. Plant Sci.">
        <title>Climate Clever Clovers: New Paradigm to Reduce the Environmental Footprint of Ruminants by Breeding Low Methanogenic Forages Utilizing Haplotype Variation.</title>
        <authorList>
            <person name="Kaur P."/>
            <person name="Appels R."/>
            <person name="Bayer P.E."/>
            <person name="Keeble-Gagnere G."/>
            <person name="Wang J."/>
            <person name="Hirakawa H."/>
            <person name="Shirasawa K."/>
            <person name="Vercoe P."/>
            <person name="Stefanova K."/>
            <person name="Durmic Z."/>
            <person name="Nichols P."/>
            <person name="Revell C."/>
            <person name="Isobe S.N."/>
            <person name="Edwards D."/>
            <person name="Erskine W."/>
        </authorList>
    </citation>
    <scope>NUCLEOTIDE SEQUENCE [LARGE SCALE GENOMIC DNA]</scope>
    <source>
        <strain evidence="5">cv. Daliak</strain>
    </source>
</reference>
<feature type="compositionally biased region" description="Basic and acidic residues" evidence="1">
    <location>
        <begin position="582"/>
        <end position="605"/>
    </location>
</feature>
<keyword evidence="5" id="KW-1185">Reference proteome</keyword>
<dbReference type="PANTHER" id="PTHR37984:SF5">
    <property type="entry name" value="PROTEIN NYNRIN-LIKE"/>
    <property type="match status" value="1"/>
</dbReference>
<protein>
    <recommendedName>
        <fullName evidence="6">Integrase catalytic domain-containing protein</fullName>
    </recommendedName>
</protein>
<dbReference type="InterPro" id="IPR005162">
    <property type="entry name" value="Retrotrans_gag_dom"/>
</dbReference>
<feature type="region of interest" description="Disordered" evidence="1">
    <location>
        <begin position="233"/>
        <end position="305"/>
    </location>
</feature>
<dbReference type="EMBL" id="DF974067">
    <property type="protein sequence ID" value="GAU44722.1"/>
    <property type="molecule type" value="Genomic_DNA"/>
</dbReference>
<evidence type="ECO:0000313" key="4">
    <source>
        <dbReference type="EMBL" id="GAU44722.1"/>
    </source>
</evidence>
<dbReference type="Pfam" id="PF00665">
    <property type="entry name" value="rve"/>
    <property type="match status" value="1"/>
</dbReference>
<dbReference type="InterPro" id="IPR001584">
    <property type="entry name" value="Integrase_cat-core"/>
</dbReference>
<evidence type="ECO:0000259" key="2">
    <source>
        <dbReference type="PROSITE" id="PS50878"/>
    </source>
</evidence>
<feature type="region of interest" description="Disordered" evidence="1">
    <location>
        <begin position="582"/>
        <end position="607"/>
    </location>
</feature>
<evidence type="ECO:0000256" key="1">
    <source>
        <dbReference type="SAM" id="MobiDB-lite"/>
    </source>
</evidence>
<feature type="region of interest" description="Disordered" evidence="1">
    <location>
        <begin position="495"/>
        <end position="543"/>
    </location>
</feature>
<name>A0A2Z6P7U3_TRISU</name>
<dbReference type="InterPro" id="IPR043502">
    <property type="entry name" value="DNA/RNA_pol_sf"/>
</dbReference>
<dbReference type="Gene3D" id="3.30.70.270">
    <property type="match status" value="2"/>
</dbReference>
<feature type="domain" description="Reverse transcriptase" evidence="2">
    <location>
        <begin position="915"/>
        <end position="1094"/>
    </location>
</feature>
<dbReference type="OrthoDB" id="1409973at2759"/>
<dbReference type="InterPro" id="IPR012337">
    <property type="entry name" value="RNaseH-like_sf"/>
</dbReference>
<dbReference type="PANTHER" id="PTHR37984">
    <property type="entry name" value="PROTEIN CBG26694"/>
    <property type="match status" value="1"/>
</dbReference>
<dbReference type="InterPro" id="IPR036397">
    <property type="entry name" value="RNaseH_sf"/>
</dbReference>
<feature type="region of interest" description="Disordered" evidence="1">
    <location>
        <begin position="1741"/>
        <end position="1768"/>
    </location>
</feature>
<dbReference type="Pfam" id="PF00078">
    <property type="entry name" value="RVT_1"/>
    <property type="match status" value="1"/>
</dbReference>
<evidence type="ECO:0000313" key="5">
    <source>
        <dbReference type="Proteomes" id="UP000242715"/>
    </source>
</evidence>
<dbReference type="SUPFAM" id="SSF53098">
    <property type="entry name" value="Ribonuclease H-like"/>
    <property type="match status" value="1"/>
</dbReference>
<proteinExistence type="predicted"/>
<feature type="compositionally biased region" description="Basic and acidic residues" evidence="1">
    <location>
        <begin position="149"/>
        <end position="159"/>
    </location>
</feature>
<feature type="compositionally biased region" description="Polar residues" evidence="1">
    <location>
        <begin position="179"/>
        <end position="197"/>
    </location>
</feature>
<dbReference type="InterPro" id="IPR000477">
    <property type="entry name" value="RT_dom"/>
</dbReference>
<dbReference type="InterPro" id="IPR043128">
    <property type="entry name" value="Rev_trsase/Diguanyl_cyclase"/>
</dbReference>
<dbReference type="GO" id="GO:0015074">
    <property type="term" value="P:DNA integration"/>
    <property type="evidence" value="ECO:0007669"/>
    <property type="project" value="InterPro"/>
</dbReference>
<dbReference type="GO" id="GO:0003676">
    <property type="term" value="F:nucleic acid binding"/>
    <property type="evidence" value="ECO:0007669"/>
    <property type="project" value="InterPro"/>
</dbReference>
<sequence length="1768" mass="201438">MDPLSSSTPPRIVEPLKQNNCCQQLALYSRSYPVSLSYWAAHHNPLRGPLAQRSGQLYKLSLTGKQGIGAPADQWRRLWGPEVFPIFSSSCKNERSKTNFPTTIIMASGSNTNNEDVNNNNVDVVPPFTLRIGGPVLMPVDDNDQPIPETDHRDGRETSPDSDDEDAVQFFSERKKGKQSQIAPGKSATTPQPNSPRVTENAALLDALRETIRTVNEQNARIRALEDGQRQILGYIKPSSPPRRAERSESPPARRAGTSQRRPVLERVQPQVQKRNRTPPREDSVARANKSGKTVALFEQRPRSPPRRKEILLGGMTQVYKGPLSRQIMDLERPRALQKAPQLGKYDGLTDPDIHIQNIDIILNYQAVRGAMAWYISLPQGSITSWKDLCKQFTSHFTASRKHPKTEANLEAVRQGPNETLRSYIERFNKEAVQVDVTDDMKKYLMRKNLRDGTKFKEMVAIKKPATWDEILYKAQAYMQFEEETMVDAMRYSRTEDNHPPCEQGNKNGGKRNGDRRGRDKSREPRGPPSQFPKSTPFKPGQDRSRYCAYHKSYGHLTEDCIQLKDAIEILIRNGKLKDYVKRKENPRQEKKREDTPDEEPRASGEKNVALAVWRPEDFYVPKHFKDTYEHPILNKWKFFPEIMVISGGVFDKHTVGSVKRKFKELITASSGMAVTLGKLKTSSQPLSFYLEELPGGSANSQIPLLVRADMPNFDVRRILVDSGSSCDIITAIADLPAIASTAHLKMKYYTDKGQVATLHGDIEAVRRCFNAAYKGQSYVGPVPEAKKSKTSSEQPETITKPPPPHPPQNVSLVDLDSRHSKQEHREEKKLRKDKKEVNAASKENLRPIPEGDFELIPLEEDPSRNLKIGKDVPDLARKQLLTVDEAASAVVQRRRRQSPEKMEAAEKALKDLLEENFISEAKYTTWLSNVILVKKSNGKWRMCVDYTDLNRACPKDAYPLPCIDRLVDNSSGFKLLSFFDAYSGYNQIPMDVADRTKTAFMTESGNYYYNVMPFGLKNAGATYQRMMNKVFRGEIGDMLEVYMNDMIVKSHEEVDHTIHLQKVFEQARKVNMRFNPEKCTFGIRAGKFFGFYLTERGIEANPDKCRAFTEFPTPNDKKSIQTLNGMLTALSRFVAKSAQHALPLFKLLRKESAFEWTEECEQALQHLKKALSEPPVLSRPDVGEVLYPRRRLRGCQRNSYTRDARRTETSLLHEQSLAGPQAQISANRKSRLVLVTAAKRLRYYFLAHTIVVRTDQPIKSLLHVPREHNKRADILSKLASTKRKNGNKSVIQEILSHPSIQKPTRVFDINAIGDANCWMTPVYNYLAHGTLPNDEKEAATVKRRVCSYTLLDNKLYRRGFSIPLLKCADEATADYILREIHEGINSQHLGGRSLARKALRAGYYWPTMQQDAKEHMKNCDKCQRHGDMHLAPPHELKSLSSPWPFAWWGMDILGPFTRGNLQCRYLIVGVDYFTKWVEAEPLPEITSFRNLRFFKRDILCRFGIPQVVVTDNGTQFTDKTFRVFLAKINTKHHFTSVEHPQTNGQAEAANRVILRGLRRQLGDAKKQWVEELPHVLWAYRTTPHSTTGETPFRLAYGTEAVIPVEIGEPSRRTEAPLDEEINDEAMREELDLVEEIRTAASLKEASLKQLVAARHDTKVIKRDFEVGSLVLRRNAKDSHEGKLASNWEGPYRVRGKTDNGAYHLETLQGKEIPRTWNAQKAPRQRMSRRHPRSSKIFMVNSELNTRAESLPDEDNSGNELHRRRAVT</sequence>
<dbReference type="Gene3D" id="3.10.10.10">
    <property type="entry name" value="HIV Type 1 Reverse Transcriptase, subunit A, domain 1"/>
    <property type="match status" value="1"/>
</dbReference>
<dbReference type="Gene3D" id="1.10.340.70">
    <property type="match status" value="1"/>
</dbReference>
<dbReference type="SUPFAM" id="SSF56672">
    <property type="entry name" value="DNA/RNA polymerases"/>
    <property type="match status" value="1"/>
</dbReference>
<dbReference type="PROSITE" id="PS50994">
    <property type="entry name" value="INTEGRASE"/>
    <property type="match status" value="1"/>
</dbReference>
<evidence type="ECO:0008006" key="6">
    <source>
        <dbReference type="Google" id="ProtNLM"/>
    </source>
</evidence>
<feature type="region of interest" description="Disordered" evidence="1">
    <location>
        <begin position="135"/>
        <end position="197"/>
    </location>
</feature>
<dbReference type="Proteomes" id="UP000242715">
    <property type="component" value="Unassembled WGS sequence"/>
</dbReference>
<dbReference type="Pfam" id="PF03732">
    <property type="entry name" value="Retrotrans_gag"/>
    <property type="match status" value="1"/>
</dbReference>
<gene>
    <name evidence="4" type="ORF">TSUD_88060</name>
</gene>
<dbReference type="InterPro" id="IPR050951">
    <property type="entry name" value="Retrovirus_Pol_polyprotein"/>
</dbReference>
<feature type="region of interest" description="Disordered" evidence="1">
    <location>
        <begin position="781"/>
        <end position="849"/>
    </location>
</feature>
<dbReference type="InterPro" id="IPR041588">
    <property type="entry name" value="Integrase_H2C2"/>
</dbReference>
<evidence type="ECO:0000259" key="3">
    <source>
        <dbReference type="PROSITE" id="PS50994"/>
    </source>
</evidence>
<feature type="compositionally biased region" description="Basic and acidic residues" evidence="1">
    <location>
        <begin position="512"/>
        <end position="526"/>
    </location>
</feature>
<dbReference type="PROSITE" id="PS50878">
    <property type="entry name" value="RT_POL"/>
    <property type="match status" value="1"/>
</dbReference>
<organism evidence="4 5">
    <name type="scientific">Trifolium subterraneum</name>
    <name type="common">Subterranean clover</name>
    <dbReference type="NCBI Taxonomy" id="3900"/>
    <lineage>
        <taxon>Eukaryota</taxon>
        <taxon>Viridiplantae</taxon>
        <taxon>Streptophyta</taxon>
        <taxon>Embryophyta</taxon>
        <taxon>Tracheophyta</taxon>
        <taxon>Spermatophyta</taxon>
        <taxon>Magnoliopsida</taxon>
        <taxon>eudicotyledons</taxon>
        <taxon>Gunneridae</taxon>
        <taxon>Pentapetalae</taxon>
        <taxon>rosids</taxon>
        <taxon>fabids</taxon>
        <taxon>Fabales</taxon>
        <taxon>Fabaceae</taxon>
        <taxon>Papilionoideae</taxon>
        <taxon>50 kb inversion clade</taxon>
        <taxon>NPAAA clade</taxon>
        <taxon>Hologalegina</taxon>
        <taxon>IRL clade</taxon>
        <taxon>Trifolieae</taxon>
        <taxon>Trifolium</taxon>
    </lineage>
</organism>
<accession>A0A2Z6P7U3</accession>